<dbReference type="RefSeq" id="XP_006860827.1">
    <property type="nucleotide sequence ID" value="XM_006860765.1"/>
</dbReference>
<evidence type="ECO:0000256" key="2">
    <source>
        <dbReference type="ARBA" id="ARBA00022525"/>
    </source>
</evidence>
<name>A0A9B0TB65_CHRAS</name>
<comment type="subcellular location">
    <subcellularLocation>
        <location evidence="1">Secreted</location>
    </subcellularLocation>
</comment>
<dbReference type="PANTHER" id="PTHR47145">
    <property type="entry name" value="BPI FOLD-CONTAINING FAMILY A MEMBER 2"/>
    <property type="match status" value="1"/>
</dbReference>
<dbReference type="GeneID" id="102819352"/>
<evidence type="ECO:0000256" key="5">
    <source>
        <dbReference type="SAM" id="SignalP"/>
    </source>
</evidence>
<proteinExistence type="predicted"/>
<protein>
    <submittedName>
        <fullName evidence="7">BPI fold-containing family A member 2</fullName>
    </submittedName>
</protein>
<evidence type="ECO:0000256" key="1">
    <source>
        <dbReference type="ARBA" id="ARBA00004613"/>
    </source>
</evidence>
<dbReference type="PANTHER" id="PTHR47145:SF1">
    <property type="entry name" value="BPI FOLD-CONTAINING FAMILY A MEMBER 2"/>
    <property type="match status" value="1"/>
</dbReference>
<sequence>MVPLWKLVLLCGILTGTSASLLGNIGSELNVLDNLKPIVDDGRKLVDNTLDILDNKISDILPDLKEKLPTLQEPSFLKQAYEKLQKSKAVLSNVFSRLIPRIITFLKLKLSKYNIIDIKAELTPDGQGLKMKIPVTTTAVDK</sequence>
<evidence type="ECO:0000313" key="7">
    <source>
        <dbReference type="RefSeq" id="XP_006860827.1"/>
    </source>
</evidence>
<dbReference type="GO" id="GO:0030141">
    <property type="term" value="C:secretory granule"/>
    <property type="evidence" value="ECO:0007669"/>
    <property type="project" value="TreeGrafter"/>
</dbReference>
<dbReference type="Proteomes" id="UP000504623">
    <property type="component" value="Unplaced"/>
</dbReference>
<reference evidence="7" key="1">
    <citation type="submission" date="2025-08" db="UniProtKB">
        <authorList>
            <consortium name="RefSeq"/>
        </authorList>
    </citation>
    <scope>IDENTIFICATION</scope>
    <source>
        <tissue evidence="7">Spleen</tissue>
    </source>
</reference>
<feature type="chain" id="PRO_5039241345" evidence="5">
    <location>
        <begin position="20"/>
        <end position="142"/>
    </location>
</feature>
<dbReference type="Gene3D" id="3.15.10.10">
    <property type="entry name" value="Bactericidal permeability-increasing protein, domain 1"/>
    <property type="match status" value="1"/>
</dbReference>
<evidence type="ECO:0000313" key="6">
    <source>
        <dbReference type="Proteomes" id="UP000504623"/>
    </source>
</evidence>
<organism evidence="6 7">
    <name type="scientific">Chrysochloris asiatica</name>
    <name type="common">Cape golden mole</name>
    <dbReference type="NCBI Taxonomy" id="185453"/>
    <lineage>
        <taxon>Eukaryota</taxon>
        <taxon>Metazoa</taxon>
        <taxon>Chordata</taxon>
        <taxon>Craniata</taxon>
        <taxon>Vertebrata</taxon>
        <taxon>Euteleostomi</taxon>
        <taxon>Mammalia</taxon>
        <taxon>Eutheria</taxon>
        <taxon>Afrotheria</taxon>
        <taxon>Chrysochloridae</taxon>
        <taxon>Chrysochlorinae</taxon>
        <taxon>Chrysochloris</taxon>
    </lineage>
</organism>
<dbReference type="AlphaFoldDB" id="A0A9B0TB65"/>
<accession>A0A9B0TB65</accession>
<evidence type="ECO:0000256" key="3">
    <source>
        <dbReference type="ARBA" id="ARBA00022729"/>
    </source>
</evidence>
<keyword evidence="3 5" id="KW-0732">Signal</keyword>
<dbReference type="GO" id="GO:0001530">
    <property type="term" value="F:lipopolysaccharide binding"/>
    <property type="evidence" value="ECO:0007669"/>
    <property type="project" value="TreeGrafter"/>
</dbReference>
<dbReference type="OrthoDB" id="9838142at2759"/>
<dbReference type="InterPro" id="IPR052507">
    <property type="entry name" value="BPI_fold-antibacterial"/>
</dbReference>
<dbReference type="CTD" id="140683"/>
<keyword evidence="2" id="KW-0964">Secreted</keyword>
<gene>
    <name evidence="7" type="primary">BPIFA2</name>
</gene>
<feature type="signal peptide" evidence="5">
    <location>
        <begin position="1"/>
        <end position="19"/>
    </location>
</feature>
<evidence type="ECO:0000256" key="4">
    <source>
        <dbReference type="ARBA" id="ARBA00023157"/>
    </source>
</evidence>
<keyword evidence="4" id="KW-1015">Disulfide bond</keyword>
<keyword evidence="6" id="KW-1185">Reference proteome</keyword>
<dbReference type="GO" id="GO:0070062">
    <property type="term" value="C:extracellular exosome"/>
    <property type="evidence" value="ECO:0007669"/>
    <property type="project" value="TreeGrafter"/>
</dbReference>